<dbReference type="InterPro" id="IPR058245">
    <property type="entry name" value="NreC/VraR/RcsB-like_REC"/>
</dbReference>
<sequence length="150" mass="16705">MKVLIVDESTVAYGNISLLVERLGIEVVGNATTEREIESTIARHQPELVLIDTRCSYLQGPDTIRKIKRLNPGTNVVAISVFEDQQDVKQIFESGISDIITKPIESERLIDSLRRLGLLQEHSSKSLNESVNVEETVEEAASVTEEKETV</sequence>
<feature type="modified residue" description="4-aspartylphosphate" evidence="1">
    <location>
        <position position="52"/>
    </location>
</feature>
<accession>A0ABV9Q6W3</accession>
<keyword evidence="1" id="KW-0597">Phosphoprotein</keyword>
<keyword evidence="5" id="KW-1185">Reference proteome</keyword>
<organism evidence="4 5">
    <name type="scientific">Effusibacillus consociatus</name>
    <dbReference type="NCBI Taxonomy" id="1117041"/>
    <lineage>
        <taxon>Bacteria</taxon>
        <taxon>Bacillati</taxon>
        <taxon>Bacillota</taxon>
        <taxon>Bacilli</taxon>
        <taxon>Bacillales</taxon>
        <taxon>Alicyclobacillaceae</taxon>
        <taxon>Effusibacillus</taxon>
    </lineage>
</organism>
<dbReference type="CDD" id="cd17535">
    <property type="entry name" value="REC_NarL-like"/>
    <property type="match status" value="1"/>
</dbReference>
<reference evidence="5" key="1">
    <citation type="journal article" date="2019" name="Int. J. Syst. Evol. Microbiol.">
        <title>The Global Catalogue of Microorganisms (GCM) 10K type strain sequencing project: providing services to taxonomists for standard genome sequencing and annotation.</title>
        <authorList>
            <consortium name="The Broad Institute Genomics Platform"/>
            <consortium name="The Broad Institute Genome Sequencing Center for Infectious Disease"/>
            <person name="Wu L."/>
            <person name="Ma J."/>
        </authorList>
    </citation>
    <scope>NUCLEOTIDE SEQUENCE [LARGE SCALE GENOMIC DNA]</scope>
    <source>
        <strain evidence="5">WYCCWR 12678</strain>
    </source>
</reference>
<evidence type="ECO:0000313" key="5">
    <source>
        <dbReference type="Proteomes" id="UP001596002"/>
    </source>
</evidence>
<dbReference type="InterPro" id="IPR001789">
    <property type="entry name" value="Sig_transdc_resp-reg_receiver"/>
</dbReference>
<dbReference type="Pfam" id="PF00072">
    <property type="entry name" value="Response_reg"/>
    <property type="match status" value="1"/>
</dbReference>
<dbReference type="SUPFAM" id="SSF52172">
    <property type="entry name" value="CheY-like"/>
    <property type="match status" value="1"/>
</dbReference>
<evidence type="ECO:0000313" key="4">
    <source>
        <dbReference type="EMBL" id="MFC4769954.1"/>
    </source>
</evidence>
<dbReference type="PANTHER" id="PTHR43228">
    <property type="entry name" value="TWO-COMPONENT RESPONSE REGULATOR"/>
    <property type="match status" value="1"/>
</dbReference>
<dbReference type="RefSeq" id="WP_380029070.1">
    <property type="nucleotide sequence ID" value="NZ_JBHSHC010000153.1"/>
</dbReference>
<evidence type="ECO:0000259" key="3">
    <source>
        <dbReference type="PROSITE" id="PS50110"/>
    </source>
</evidence>
<evidence type="ECO:0000256" key="1">
    <source>
        <dbReference type="PROSITE-ProRule" id="PRU00169"/>
    </source>
</evidence>
<gene>
    <name evidence="4" type="ORF">ACFO8Q_21960</name>
</gene>
<dbReference type="Gene3D" id="3.40.50.2300">
    <property type="match status" value="1"/>
</dbReference>
<dbReference type="PANTHER" id="PTHR43228:SF1">
    <property type="entry name" value="TWO-COMPONENT RESPONSE REGULATOR ARR22"/>
    <property type="match status" value="1"/>
</dbReference>
<evidence type="ECO:0000256" key="2">
    <source>
        <dbReference type="SAM" id="MobiDB-lite"/>
    </source>
</evidence>
<dbReference type="Proteomes" id="UP001596002">
    <property type="component" value="Unassembled WGS sequence"/>
</dbReference>
<dbReference type="InterPro" id="IPR052048">
    <property type="entry name" value="ST_Response_Regulator"/>
</dbReference>
<name>A0ABV9Q6W3_9BACL</name>
<dbReference type="EMBL" id="JBHSHC010000153">
    <property type="protein sequence ID" value="MFC4769954.1"/>
    <property type="molecule type" value="Genomic_DNA"/>
</dbReference>
<dbReference type="InterPro" id="IPR011006">
    <property type="entry name" value="CheY-like_superfamily"/>
</dbReference>
<proteinExistence type="predicted"/>
<dbReference type="SMART" id="SM00448">
    <property type="entry name" value="REC"/>
    <property type="match status" value="1"/>
</dbReference>
<feature type="compositionally biased region" description="Low complexity" evidence="2">
    <location>
        <begin position="128"/>
        <end position="143"/>
    </location>
</feature>
<comment type="caution">
    <text evidence="4">The sequence shown here is derived from an EMBL/GenBank/DDBJ whole genome shotgun (WGS) entry which is preliminary data.</text>
</comment>
<feature type="region of interest" description="Disordered" evidence="2">
    <location>
        <begin position="128"/>
        <end position="150"/>
    </location>
</feature>
<protein>
    <submittedName>
        <fullName evidence="4">Response regulator</fullName>
    </submittedName>
</protein>
<dbReference type="PROSITE" id="PS50110">
    <property type="entry name" value="RESPONSE_REGULATORY"/>
    <property type="match status" value="1"/>
</dbReference>
<feature type="domain" description="Response regulatory" evidence="3">
    <location>
        <begin position="2"/>
        <end position="117"/>
    </location>
</feature>